<dbReference type="AlphaFoldDB" id="S2E580"/>
<organism evidence="1 2">
    <name type="scientific">Candidatus Nitrosarchaeum limnium BG20</name>
    <dbReference type="NCBI Taxonomy" id="859192"/>
    <lineage>
        <taxon>Archaea</taxon>
        <taxon>Nitrososphaerota</taxon>
        <taxon>Nitrososphaeria</taxon>
        <taxon>Nitrosopumilales</taxon>
        <taxon>Nitrosopumilaceae</taxon>
        <taxon>Nitrosarchaeum</taxon>
    </lineage>
</organism>
<sequence>MRNFRLKSKQIKLTANENFCLTFNNECCFIDFLLAKFFVLENYDSNI</sequence>
<reference evidence="1 2" key="1">
    <citation type="journal article" date="2012" name="J. Bacteriol.">
        <title>Genome Sequence of "Candidatus Nitrosoarchaeum limnia" BG20, a Low-Salinity Ammonia-Oxidizing Archaeon from the San Francisco Bay Estuary.</title>
        <authorList>
            <person name="Mosier A.C."/>
            <person name="Allen E.E."/>
            <person name="Kim M."/>
            <person name="Ferriera S."/>
            <person name="Francis C.A."/>
        </authorList>
    </citation>
    <scope>NUCLEOTIDE SEQUENCE [LARGE SCALE GENOMIC DNA]</scope>
    <source>
        <strain evidence="1 2">BG20</strain>
    </source>
</reference>
<dbReference type="EMBL" id="AHJG01000281">
    <property type="protein sequence ID" value="EPA04631.1"/>
    <property type="molecule type" value="Genomic_DNA"/>
</dbReference>
<keyword evidence="2" id="KW-1185">Reference proteome</keyword>
<name>S2E580_9ARCH</name>
<accession>S2E580</accession>
<evidence type="ECO:0000313" key="2">
    <source>
        <dbReference type="Proteomes" id="UP000014065"/>
    </source>
</evidence>
<evidence type="ECO:0000313" key="1">
    <source>
        <dbReference type="EMBL" id="EPA04631.1"/>
    </source>
</evidence>
<comment type="caution">
    <text evidence="1">The sequence shown here is derived from an EMBL/GenBank/DDBJ whole genome shotgun (WGS) entry which is preliminary data.</text>
</comment>
<protein>
    <submittedName>
        <fullName evidence="1">Uncharacterized protein</fullName>
    </submittedName>
</protein>
<gene>
    <name evidence="1" type="ORF">BG20_I0963</name>
</gene>
<proteinExistence type="predicted"/>
<dbReference type="Proteomes" id="UP000014065">
    <property type="component" value="Unassembled WGS sequence"/>
</dbReference>